<proteinExistence type="predicted"/>
<evidence type="ECO:0000313" key="1">
    <source>
        <dbReference type="EMBL" id="RHK60845.1"/>
    </source>
</evidence>
<protein>
    <submittedName>
        <fullName evidence="1">Excisionase</fullName>
    </submittedName>
</protein>
<dbReference type="EMBL" id="QRNS01000027">
    <property type="protein sequence ID" value="RHK60845.1"/>
    <property type="molecule type" value="Genomic_DNA"/>
</dbReference>
<reference evidence="1 2" key="1">
    <citation type="submission" date="2018-08" db="EMBL/GenBank/DDBJ databases">
        <title>A genome reference for cultivated species of the human gut microbiota.</title>
        <authorList>
            <person name="Zou Y."/>
            <person name="Xue W."/>
            <person name="Luo G."/>
        </authorList>
    </citation>
    <scope>NUCLEOTIDE SEQUENCE [LARGE SCALE GENOMIC DNA]</scope>
    <source>
        <strain evidence="1 2">AF42-21</strain>
    </source>
</reference>
<comment type="caution">
    <text evidence="1">The sequence shown here is derived from an EMBL/GenBank/DDBJ whole genome shotgun (WGS) entry which is preliminary data.</text>
</comment>
<gene>
    <name evidence="1" type="ORF">DW054_13590</name>
</gene>
<dbReference type="Gene3D" id="3.90.105.50">
    <property type="match status" value="1"/>
</dbReference>
<dbReference type="Pfam" id="PF09035">
    <property type="entry name" value="Tn916-Xis"/>
    <property type="match status" value="1"/>
</dbReference>
<organism evidence="1 2">
    <name type="scientific">Dorea formicigenerans</name>
    <dbReference type="NCBI Taxonomy" id="39486"/>
    <lineage>
        <taxon>Bacteria</taxon>
        <taxon>Bacillati</taxon>
        <taxon>Bacillota</taxon>
        <taxon>Clostridia</taxon>
        <taxon>Lachnospirales</taxon>
        <taxon>Lachnospiraceae</taxon>
        <taxon>Dorea</taxon>
    </lineage>
</organism>
<accession>A0A415H300</accession>
<dbReference type="Proteomes" id="UP000284152">
    <property type="component" value="Unassembled WGS sequence"/>
</dbReference>
<dbReference type="InterPro" id="IPR015122">
    <property type="entry name" value="Tn916-Xis"/>
</dbReference>
<name>A0A415H300_9FIRM</name>
<dbReference type="InterPro" id="IPR038148">
    <property type="entry name" value="Tn1545/Tn916_Xis"/>
</dbReference>
<dbReference type="RefSeq" id="WP_117657628.1">
    <property type="nucleotide sequence ID" value="NZ_JAQDGW010000025.1"/>
</dbReference>
<dbReference type="AlphaFoldDB" id="A0A415H300"/>
<evidence type="ECO:0000313" key="2">
    <source>
        <dbReference type="Proteomes" id="UP000284152"/>
    </source>
</evidence>
<sequence>MNQVPIWKKYTLTVQEAAEYFRIGDKKLRKLIDEHPDADFILWNGTRPQIKRKLFERYVDEVLTAI</sequence>